<dbReference type="Gene3D" id="3.40.50.261">
    <property type="entry name" value="Succinyl-CoA synthetase domains"/>
    <property type="match status" value="2"/>
</dbReference>
<evidence type="ECO:0000313" key="7">
    <source>
        <dbReference type="Proteomes" id="UP001210380"/>
    </source>
</evidence>
<dbReference type="RefSeq" id="WP_270946666.1">
    <property type="nucleotide sequence ID" value="NZ_JAQGLA010000002.1"/>
</dbReference>
<dbReference type="InterPro" id="IPR036291">
    <property type="entry name" value="NAD(P)-bd_dom_sf"/>
</dbReference>
<dbReference type="Pfam" id="PF13607">
    <property type="entry name" value="Succ_CoA_lig"/>
    <property type="match status" value="1"/>
</dbReference>
<evidence type="ECO:0000256" key="2">
    <source>
        <dbReference type="ARBA" id="ARBA00022741"/>
    </source>
</evidence>
<dbReference type="InterPro" id="IPR013815">
    <property type="entry name" value="ATP_grasp_subdomain_1"/>
</dbReference>
<keyword evidence="7" id="KW-1185">Reference proteome</keyword>
<feature type="domain" description="ATP-grasp" evidence="5">
    <location>
        <begin position="9"/>
        <end position="237"/>
    </location>
</feature>
<evidence type="ECO:0000256" key="4">
    <source>
        <dbReference type="PROSITE-ProRule" id="PRU00409"/>
    </source>
</evidence>
<gene>
    <name evidence="6" type="ORF">OU415_01545</name>
</gene>
<keyword evidence="3 4" id="KW-0067">ATP-binding</keyword>
<dbReference type="InterPro" id="IPR016102">
    <property type="entry name" value="Succinyl-CoA_synth-like"/>
</dbReference>
<dbReference type="Proteomes" id="UP001210380">
    <property type="component" value="Unassembled WGS sequence"/>
</dbReference>
<dbReference type="SMART" id="SM00881">
    <property type="entry name" value="CoA_binding"/>
    <property type="match status" value="1"/>
</dbReference>
<keyword evidence="2 4" id="KW-0547">Nucleotide-binding</keyword>
<protein>
    <submittedName>
        <fullName evidence="6">Acetate--CoA ligase family protein</fullName>
    </submittedName>
</protein>
<dbReference type="SUPFAM" id="SSF56059">
    <property type="entry name" value="Glutathione synthetase ATP-binding domain-like"/>
    <property type="match status" value="1"/>
</dbReference>
<sequence length="691" mass="70979">MLLNYDEMAKSLSAAGVPLVKERLAADAAEAVAAADEFGVPVVLKLVSPALVHKSDVGAVLLDVRGHDAAVEAAGRLAELASELSLGVAGWQILVQEMVESTTIEVFAGLKRDPVFGPIVVVGAGGRLVELLPDRAIAGCPVTTDEAANMLRSTALGKALGGYRGQRDVIDEVAGVVAAASRLPEVIPGLVEADLNPIVITEHGPLVVDARVAAEDIAPESEPAAGDAPQLHLSALLEPESVMVIGASASTVQPGNRVLGYLRKRGYQGRVTVVHPTADEVDGYPAVRSIADIPHGEIDLACVAVAASGCVEVVEQCGAVGVPAVVMLSSGFSEVGDTELEQRLVEAADRHGITLCGPNTVGIMSPGKHVHVSFSQAQDMTRIPDGGVALVVQSGAIGGSLASQAWERGIGISRFISVGNQAALNTSDYIDHLTTDEATHTIAVILEGVTDGRALLASIQRATAAGKPVLVLKNGRSVAGARAVQSHTGSIAGDYAVYRALLERSGATPVDTTTDLLDALQLRQSTGGLPAGARMAIMSTSGGACSMTADLCTHYGFQVPTFSAELQAELGGILPGYAAFANPVDVTGRVTADPTIFGRSLEAILASDETDAVAVMVTTVADPMAEQLAEQIVDQVATTTNPVIVAWTIAAELAARGLSVLRDAGIPVYDDPARALHAVSLANGTSEGISR</sequence>
<dbReference type="Gene3D" id="3.40.50.720">
    <property type="entry name" value="NAD(P)-binding Rossmann-like Domain"/>
    <property type="match status" value="1"/>
</dbReference>
<dbReference type="InterPro" id="IPR003781">
    <property type="entry name" value="CoA-bd"/>
</dbReference>
<dbReference type="SUPFAM" id="SSF51735">
    <property type="entry name" value="NAD(P)-binding Rossmann-fold domains"/>
    <property type="match status" value="1"/>
</dbReference>
<evidence type="ECO:0000256" key="1">
    <source>
        <dbReference type="ARBA" id="ARBA00022598"/>
    </source>
</evidence>
<dbReference type="InterPro" id="IPR051538">
    <property type="entry name" value="Acyl-CoA_Synth/Transferase"/>
</dbReference>
<evidence type="ECO:0000256" key="3">
    <source>
        <dbReference type="ARBA" id="ARBA00022840"/>
    </source>
</evidence>
<dbReference type="PANTHER" id="PTHR43334:SF1">
    <property type="entry name" value="3-HYDROXYPROPIONATE--COA LIGASE [ADP-FORMING]"/>
    <property type="match status" value="1"/>
</dbReference>
<organism evidence="6 7">
    <name type="scientific">Saccharopolyspora oryzae</name>
    <dbReference type="NCBI Taxonomy" id="2997343"/>
    <lineage>
        <taxon>Bacteria</taxon>
        <taxon>Bacillati</taxon>
        <taxon>Actinomycetota</taxon>
        <taxon>Actinomycetes</taxon>
        <taxon>Pseudonocardiales</taxon>
        <taxon>Pseudonocardiaceae</taxon>
        <taxon>Saccharopolyspora</taxon>
    </lineage>
</organism>
<dbReference type="Gene3D" id="3.30.470.20">
    <property type="entry name" value="ATP-grasp fold, B domain"/>
    <property type="match status" value="1"/>
</dbReference>
<dbReference type="GO" id="GO:0016874">
    <property type="term" value="F:ligase activity"/>
    <property type="evidence" value="ECO:0007669"/>
    <property type="project" value="UniProtKB-KW"/>
</dbReference>
<dbReference type="InterPro" id="IPR032875">
    <property type="entry name" value="Succ_CoA_lig_flav_dom"/>
</dbReference>
<name>A0ABT4USK3_9PSEU</name>
<dbReference type="EMBL" id="JAQGLA010000002">
    <property type="protein sequence ID" value="MDA3624099.1"/>
    <property type="molecule type" value="Genomic_DNA"/>
</dbReference>
<reference evidence="6 7" key="1">
    <citation type="submission" date="2022-11" db="EMBL/GenBank/DDBJ databases">
        <title>Draft genome sequence of Saccharopolyspora sp. WRP15-2 isolated from rhizosphere soils of wild rice in Thailand.</title>
        <authorList>
            <person name="Duangmal K."/>
            <person name="Kammanee S."/>
            <person name="Muangham S."/>
        </authorList>
    </citation>
    <scope>NUCLEOTIDE SEQUENCE [LARGE SCALE GENOMIC DNA]</scope>
    <source>
        <strain evidence="6 7">WRP15-2</strain>
    </source>
</reference>
<dbReference type="Gene3D" id="3.30.1490.20">
    <property type="entry name" value="ATP-grasp fold, A domain"/>
    <property type="match status" value="1"/>
</dbReference>
<dbReference type="Pfam" id="PF13549">
    <property type="entry name" value="ATP-grasp_5"/>
    <property type="match status" value="1"/>
</dbReference>
<dbReference type="Pfam" id="PF13380">
    <property type="entry name" value="CoA_binding_2"/>
    <property type="match status" value="1"/>
</dbReference>
<accession>A0ABT4USK3</accession>
<dbReference type="SUPFAM" id="SSF52210">
    <property type="entry name" value="Succinyl-CoA synthetase domains"/>
    <property type="match status" value="2"/>
</dbReference>
<proteinExistence type="predicted"/>
<dbReference type="PANTHER" id="PTHR43334">
    <property type="entry name" value="ACETATE--COA LIGASE [ADP-FORMING]"/>
    <property type="match status" value="1"/>
</dbReference>
<comment type="caution">
    <text evidence="6">The sequence shown here is derived from an EMBL/GenBank/DDBJ whole genome shotgun (WGS) entry which is preliminary data.</text>
</comment>
<evidence type="ECO:0000259" key="5">
    <source>
        <dbReference type="PROSITE" id="PS50975"/>
    </source>
</evidence>
<dbReference type="PROSITE" id="PS50975">
    <property type="entry name" value="ATP_GRASP"/>
    <property type="match status" value="1"/>
</dbReference>
<evidence type="ECO:0000313" key="6">
    <source>
        <dbReference type="EMBL" id="MDA3624099.1"/>
    </source>
</evidence>
<keyword evidence="1 6" id="KW-0436">Ligase</keyword>
<dbReference type="InterPro" id="IPR011761">
    <property type="entry name" value="ATP-grasp"/>
</dbReference>